<sequence>KPWMNNYICMKVKLKNQIHQKVKNHPGNKKLHLFFKKFRNKLQIEIKNLKNSYYEDLFRKCNGDSKKTWKLVNNVTGQKVKNTSITSINVNGNIINDIKTICDEFNNFFLSVVNKLNIKKSRPNYFDSCYCHHLFRSNYSVRSMFFDPIIEEDLSKVIYSLKNGTSPGVDNISSSLIKAIYPKISAVLLYLANLSFENGHFPDVLKTAIVIPLHKSGLTTDCNNFRPISLLSTFAKIFEKLMKKKLVKFLEQTQFFSQNQFGFREGLNTEIALKHFMDDVYNGLNIGKKVSGIFLDIKKAFDTVDHEILLNKLFDCGVRGNVYLWFQSYLTNRKQSVRINNTFSALGPINSGVPQGSVLGSILFLIYINDLCNANLVGKITSFADDTALCYVKDNWQDIEQSMTSDLKALQWWFTKNNMLLSPEKTKFINFGLKNDTVFSNKIMYKCIECLCKNTQCNSQCAVINQTDNIKYLGLILDKEISWKKHITLLKNKLNSTLRYFYFLRRICPENVLRMLYFSLVNSRLEYGLFCWGGAYDAYLKPVIIQQKKFIRIIKKKGKMEPSKPLFQTLNILPLHYMFLYKVLRIFYTVSGNLPQLNKVYKNKLRSIERVLVTKPNLTFFKKSYCYLGPKFFCDIPQVIAEARNLFLFSKQLKNWIVNSNEVELMLLRVKV</sequence>
<protein>
    <recommendedName>
        <fullName evidence="1">Reverse transcriptase domain-containing protein</fullName>
    </recommendedName>
</protein>
<proteinExistence type="predicted"/>
<dbReference type="GO" id="GO:0071897">
    <property type="term" value="P:DNA biosynthetic process"/>
    <property type="evidence" value="ECO:0007669"/>
    <property type="project" value="UniProtKB-ARBA"/>
</dbReference>
<name>A0A1B6MKH3_9HEMI</name>
<reference evidence="2" key="1">
    <citation type="submission" date="2015-11" db="EMBL/GenBank/DDBJ databases">
        <title>De novo transcriptome assembly of four potential Pierce s Disease insect vectors from Arizona vineyards.</title>
        <authorList>
            <person name="Tassone E.E."/>
        </authorList>
    </citation>
    <scope>NUCLEOTIDE SEQUENCE</scope>
</reference>
<evidence type="ECO:0000259" key="1">
    <source>
        <dbReference type="PROSITE" id="PS50878"/>
    </source>
</evidence>
<organism evidence="2">
    <name type="scientific">Graphocephala atropunctata</name>
    <dbReference type="NCBI Taxonomy" id="36148"/>
    <lineage>
        <taxon>Eukaryota</taxon>
        <taxon>Metazoa</taxon>
        <taxon>Ecdysozoa</taxon>
        <taxon>Arthropoda</taxon>
        <taxon>Hexapoda</taxon>
        <taxon>Insecta</taxon>
        <taxon>Pterygota</taxon>
        <taxon>Neoptera</taxon>
        <taxon>Paraneoptera</taxon>
        <taxon>Hemiptera</taxon>
        <taxon>Auchenorrhyncha</taxon>
        <taxon>Membracoidea</taxon>
        <taxon>Cicadellidae</taxon>
        <taxon>Cicadellinae</taxon>
        <taxon>Cicadellini</taxon>
        <taxon>Graphocephala</taxon>
    </lineage>
</organism>
<dbReference type="Pfam" id="PF00078">
    <property type="entry name" value="RVT_1"/>
    <property type="match status" value="1"/>
</dbReference>
<feature type="non-terminal residue" evidence="2">
    <location>
        <position position="1"/>
    </location>
</feature>
<dbReference type="PROSITE" id="PS50878">
    <property type="entry name" value="RT_POL"/>
    <property type="match status" value="1"/>
</dbReference>
<feature type="domain" description="Reverse transcriptase" evidence="1">
    <location>
        <begin position="194"/>
        <end position="477"/>
    </location>
</feature>
<gene>
    <name evidence="2" type="ORF">g.17282</name>
</gene>
<evidence type="ECO:0000313" key="2">
    <source>
        <dbReference type="EMBL" id="JAT36487.1"/>
    </source>
</evidence>
<dbReference type="EMBL" id="GEBQ01003490">
    <property type="protein sequence ID" value="JAT36487.1"/>
    <property type="molecule type" value="Transcribed_RNA"/>
</dbReference>
<dbReference type="PANTHER" id="PTHR33332">
    <property type="entry name" value="REVERSE TRANSCRIPTASE DOMAIN-CONTAINING PROTEIN"/>
    <property type="match status" value="1"/>
</dbReference>
<dbReference type="AlphaFoldDB" id="A0A1B6MKH3"/>
<dbReference type="InterPro" id="IPR000477">
    <property type="entry name" value="RT_dom"/>
</dbReference>
<dbReference type="InterPro" id="IPR043502">
    <property type="entry name" value="DNA/RNA_pol_sf"/>
</dbReference>
<dbReference type="CDD" id="cd01650">
    <property type="entry name" value="RT_nLTR_like"/>
    <property type="match status" value="1"/>
</dbReference>
<accession>A0A1B6MKH3</accession>
<dbReference type="SUPFAM" id="SSF56672">
    <property type="entry name" value="DNA/RNA polymerases"/>
    <property type="match status" value="1"/>
</dbReference>